<feature type="domain" description="Glycosyl transferase family 1" evidence="1">
    <location>
        <begin position="214"/>
        <end position="361"/>
    </location>
</feature>
<protein>
    <submittedName>
        <fullName evidence="3">Glycosyltransferase</fullName>
    </submittedName>
</protein>
<dbReference type="Proteomes" id="UP000621799">
    <property type="component" value="Unassembled WGS sequence"/>
</dbReference>
<dbReference type="PANTHER" id="PTHR45947:SF13">
    <property type="entry name" value="TRANSFERASE"/>
    <property type="match status" value="1"/>
</dbReference>
<name>A0A928W0N0_9CYAN</name>
<dbReference type="InterPro" id="IPR028098">
    <property type="entry name" value="Glyco_trans_4-like_N"/>
</dbReference>
<feature type="domain" description="Glycosyltransferase subfamily 4-like N-terminal" evidence="2">
    <location>
        <begin position="26"/>
        <end position="203"/>
    </location>
</feature>
<dbReference type="SUPFAM" id="SSF53756">
    <property type="entry name" value="UDP-Glycosyltransferase/glycogen phosphorylase"/>
    <property type="match status" value="1"/>
</dbReference>
<dbReference type="InterPro" id="IPR050194">
    <property type="entry name" value="Glycosyltransferase_grp1"/>
</dbReference>
<dbReference type="AlphaFoldDB" id="A0A928W0N0"/>
<organism evidence="3 4">
    <name type="scientific">Zarconia navalis LEGE 11467</name>
    <dbReference type="NCBI Taxonomy" id="1828826"/>
    <lineage>
        <taxon>Bacteria</taxon>
        <taxon>Bacillati</taxon>
        <taxon>Cyanobacteriota</taxon>
        <taxon>Cyanophyceae</taxon>
        <taxon>Oscillatoriophycideae</taxon>
        <taxon>Oscillatoriales</taxon>
        <taxon>Oscillatoriales incertae sedis</taxon>
        <taxon>Zarconia</taxon>
        <taxon>Zarconia navalis</taxon>
    </lineage>
</organism>
<evidence type="ECO:0000259" key="2">
    <source>
        <dbReference type="Pfam" id="PF13439"/>
    </source>
</evidence>
<evidence type="ECO:0000313" key="3">
    <source>
        <dbReference type="EMBL" id="MBE9041120.1"/>
    </source>
</evidence>
<proteinExistence type="predicted"/>
<accession>A0A928W0N0</accession>
<evidence type="ECO:0000259" key="1">
    <source>
        <dbReference type="Pfam" id="PF00534"/>
    </source>
</evidence>
<evidence type="ECO:0000313" key="4">
    <source>
        <dbReference type="Proteomes" id="UP000621799"/>
    </source>
</evidence>
<dbReference type="GO" id="GO:0016757">
    <property type="term" value="F:glycosyltransferase activity"/>
    <property type="evidence" value="ECO:0007669"/>
    <property type="project" value="InterPro"/>
</dbReference>
<reference evidence="3" key="1">
    <citation type="submission" date="2020-10" db="EMBL/GenBank/DDBJ databases">
        <authorList>
            <person name="Castelo-Branco R."/>
            <person name="Eusebio N."/>
            <person name="Adriana R."/>
            <person name="Vieira A."/>
            <person name="Brugerolle De Fraissinette N."/>
            <person name="Rezende De Castro R."/>
            <person name="Schneider M.P."/>
            <person name="Vasconcelos V."/>
            <person name="Leao P.N."/>
        </authorList>
    </citation>
    <scope>NUCLEOTIDE SEQUENCE</scope>
    <source>
        <strain evidence="3">LEGE 11467</strain>
    </source>
</reference>
<dbReference type="Gene3D" id="3.40.50.2000">
    <property type="entry name" value="Glycogen Phosphorylase B"/>
    <property type="match status" value="2"/>
</dbReference>
<dbReference type="Pfam" id="PF13439">
    <property type="entry name" value="Glyco_transf_4"/>
    <property type="match status" value="1"/>
</dbReference>
<gene>
    <name evidence="3" type="ORF">IQ235_10055</name>
</gene>
<dbReference type="Pfam" id="PF00534">
    <property type="entry name" value="Glycos_transf_1"/>
    <property type="match status" value="1"/>
</dbReference>
<dbReference type="InterPro" id="IPR001296">
    <property type="entry name" value="Glyco_trans_1"/>
</dbReference>
<dbReference type="PANTHER" id="PTHR45947">
    <property type="entry name" value="SULFOQUINOVOSYL TRANSFERASE SQD2"/>
    <property type="match status" value="1"/>
</dbReference>
<keyword evidence="4" id="KW-1185">Reference proteome</keyword>
<dbReference type="EMBL" id="JADEXN010000154">
    <property type="protein sequence ID" value="MBE9041120.1"/>
    <property type="molecule type" value="Genomic_DNA"/>
</dbReference>
<sequence length="406" mass="45344">MRILSVHNRYQIRGGEDESREAEERLLRDRGHHVDVYEQNNEKISELGKVQVALRTIWSHQTYRSVRKILQNDRYDLIHVQNFFPLISPSVYYAAASVGVPVVQTLRNYRLLCPNAQFFREGKICEDCMGKTIPLPGIVRGCYRGNRAGSAAVAAMIATHRGLGTWTKMVDCYIAISQFAKAKLLEGGLPEGKMVVKPNFVAPDPGIGTGSGGYALFVGRLSHEKGLGTLLDAWKRLSAPIPLKIVGEGPKADEVRQLSQAIPQVEWLGRQPLAEVYRLMGEARFLVFPSEWYETFGRVAVEAFAKGTPAIAANIGAISELVDPGRTGLLFQPGDAADLARQVEWILDRPEEGAKMRAAARAEFEAKYTEEENYHQLIRIYQQVLASRQNREHRAIEVISNSRSLS</sequence>
<comment type="caution">
    <text evidence="3">The sequence shown here is derived from an EMBL/GenBank/DDBJ whole genome shotgun (WGS) entry which is preliminary data.</text>
</comment>